<feature type="binding site" evidence="12">
    <location>
        <position position="226"/>
    </location>
    <ligand>
        <name>Zn(2+)</name>
        <dbReference type="ChEBI" id="CHEBI:29105"/>
        <label>1</label>
    </ligand>
</feature>
<evidence type="ECO:0000256" key="5">
    <source>
        <dbReference type="ARBA" id="ARBA00022801"/>
    </source>
</evidence>
<dbReference type="SUPFAM" id="SSF47090">
    <property type="entry name" value="PGBD-like"/>
    <property type="match status" value="1"/>
</dbReference>
<dbReference type="GO" id="GO:0008270">
    <property type="term" value="F:zinc ion binding"/>
    <property type="evidence" value="ECO:0007669"/>
    <property type="project" value="InterPro"/>
</dbReference>
<dbReference type="EMBL" id="JXTC01000468">
    <property type="protein sequence ID" value="PON51759.1"/>
    <property type="molecule type" value="Genomic_DNA"/>
</dbReference>
<dbReference type="CDD" id="cd04278">
    <property type="entry name" value="ZnMc_MMP"/>
    <property type="match status" value="1"/>
</dbReference>
<proteinExistence type="inferred from homology"/>
<dbReference type="InterPro" id="IPR002477">
    <property type="entry name" value="Peptidoglycan-bd-like"/>
</dbReference>
<evidence type="ECO:0000256" key="10">
    <source>
        <dbReference type="PIRSR" id="PIRSR001191-1"/>
    </source>
</evidence>
<evidence type="ECO:0000256" key="9">
    <source>
        <dbReference type="ARBA" id="ARBA00023180"/>
    </source>
</evidence>
<dbReference type="SMART" id="SM00235">
    <property type="entry name" value="ZnMc"/>
    <property type="match status" value="1"/>
</dbReference>
<comment type="similarity">
    <text evidence="1">Belongs to the peptidase M10A family. Matrix metalloproteinases (MMPs) subfamily.</text>
</comment>
<dbReference type="AlphaFoldDB" id="A0A2P5BSH9"/>
<keyword evidence="3 11" id="KW-0479">Metal-binding</keyword>
<dbReference type="FunFam" id="3.40.390.10:FF:000018">
    <property type="entry name" value="Metalloendoproteinase 1"/>
    <property type="match status" value="1"/>
</dbReference>
<feature type="binding site" evidence="12">
    <location>
        <position position="241"/>
    </location>
    <ligand>
        <name>Ca(2+)</name>
        <dbReference type="ChEBI" id="CHEBI:29108"/>
        <label>1</label>
    </ligand>
</feature>
<dbReference type="PANTHER" id="PTHR10201:SF311">
    <property type="entry name" value="PEPTIDASE METALLOPEPTIDASE DOMAIN-CONTAINING PROTEIN"/>
    <property type="match status" value="1"/>
</dbReference>
<feature type="binding site" evidence="12">
    <location>
        <position position="241"/>
    </location>
    <ligand>
        <name>Ca(2+)</name>
        <dbReference type="ChEBI" id="CHEBI:29108"/>
        <label>3</label>
    </ligand>
</feature>
<evidence type="ECO:0000256" key="8">
    <source>
        <dbReference type="ARBA" id="ARBA00023145"/>
    </source>
</evidence>
<comment type="caution">
    <text evidence="16">The sequence shown here is derived from an EMBL/GenBank/DDBJ whole genome shotgun (WGS) entry which is preliminary data.</text>
</comment>
<accession>A0A2P5BSH9</accession>
<dbReference type="PIRSF" id="PIRSF001191">
    <property type="entry name" value="Peptidase_M10A_matrix"/>
    <property type="match status" value="1"/>
</dbReference>
<feature type="binding site" evidence="11">
    <location>
        <position position="270"/>
    </location>
    <ligand>
        <name>Zn(2+)</name>
        <dbReference type="ChEBI" id="CHEBI:29105"/>
        <label>2</label>
        <note>catalytic</note>
    </ligand>
</feature>
<evidence type="ECO:0000256" key="11">
    <source>
        <dbReference type="PIRSR" id="PIRSR001191-2"/>
    </source>
</evidence>
<feature type="binding site" evidence="12">
    <location>
        <position position="236"/>
    </location>
    <ligand>
        <name>Zn(2+)</name>
        <dbReference type="ChEBI" id="CHEBI:29105"/>
        <label>1</label>
    </ligand>
</feature>
<dbReference type="InterPro" id="IPR024079">
    <property type="entry name" value="MetalloPept_cat_dom_sf"/>
</dbReference>
<organism evidence="16 17">
    <name type="scientific">Trema orientale</name>
    <name type="common">Charcoal tree</name>
    <name type="synonym">Celtis orientalis</name>
    <dbReference type="NCBI Taxonomy" id="63057"/>
    <lineage>
        <taxon>Eukaryota</taxon>
        <taxon>Viridiplantae</taxon>
        <taxon>Streptophyta</taxon>
        <taxon>Embryophyta</taxon>
        <taxon>Tracheophyta</taxon>
        <taxon>Spermatophyta</taxon>
        <taxon>Magnoliopsida</taxon>
        <taxon>eudicotyledons</taxon>
        <taxon>Gunneridae</taxon>
        <taxon>Pentapetalae</taxon>
        <taxon>rosids</taxon>
        <taxon>fabids</taxon>
        <taxon>Rosales</taxon>
        <taxon>Cannabaceae</taxon>
        <taxon>Trema</taxon>
    </lineage>
</organism>
<dbReference type="InterPro" id="IPR021158">
    <property type="entry name" value="Pept_M10A_Zn_BS"/>
</dbReference>
<evidence type="ECO:0000256" key="1">
    <source>
        <dbReference type="ARBA" id="ARBA00009614"/>
    </source>
</evidence>
<evidence type="ECO:0000256" key="3">
    <source>
        <dbReference type="ARBA" id="ARBA00022723"/>
    </source>
</evidence>
<keyword evidence="9" id="KW-0325">Glycoprotein</keyword>
<feature type="short sequence motif" description="Cysteine switch" evidence="13">
    <location>
        <begin position="114"/>
        <end position="139"/>
    </location>
</feature>
<dbReference type="PANTHER" id="PTHR10201">
    <property type="entry name" value="MATRIX METALLOPROTEINASE"/>
    <property type="match status" value="1"/>
</dbReference>
<dbReference type="GO" id="GO:0030198">
    <property type="term" value="P:extracellular matrix organization"/>
    <property type="evidence" value="ECO:0007669"/>
    <property type="project" value="TreeGrafter"/>
</dbReference>
<dbReference type="OrthoDB" id="406838at2759"/>
<sequence>MAPKIQLLGAILLLLVMLSIDTTESKHDAFEFIEHLKGCHKGQNVSGVHQLKQYLKTFGYLNYNAVKHHNHTNHANDDFYDDALESAVKSYQQQYHLKVTGTLDPETVKEMTMPRCGVPDITNKTHHHGHHSRKLIHAVSHYQFFRGNPRWRKSQLTYRFRSSVSVPGTANIRSICARAFQKWAQVSHFTFQEVNPNAAADIEIGFHRGNHGDGANFDGPGGTLAHAFAPTVGHFHFDAQEFWSENPGPDQVDLESVAVHEIGHLLGLGHDDTVPDAIMYSKFSYGTTKRNLHADDIRGIRALYGLNK</sequence>
<dbReference type="Pfam" id="PF01471">
    <property type="entry name" value="PG_binding_1"/>
    <property type="match status" value="1"/>
</dbReference>
<keyword evidence="7" id="KW-0482">Metalloprotease</keyword>
<dbReference type="PRINTS" id="PR00138">
    <property type="entry name" value="MATRIXIN"/>
</dbReference>
<dbReference type="Pfam" id="PF00413">
    <property type="entry name" value="Peptidase_M10"/>
    <property type="match status" value="1"/>
</dbReference>
<feature type="binding site" description="in inhibited form" evidence="12">
    <location>
        <position position="116"/>
    </location>
    <ligand>
        <name>Zn(2+)</name>
        <dbReference type="ChEBI" id="CHEBI:29105"/>
        <label>2</label>
        <note>catalytic</note>
    </ligand>
</feature>
<keyword evidence="8" id="KW-0865">Zymogen</keyword>
<feature type="binding site" evidence="11">
    <location>
        <position position="264"/>
    </location>
    <ligand>
        <name>Zn(2+)</name>
        <dbReference type="ChEBI" id="CHEBI:29105"/>
        <label>2</label>
        <note>catalytic</note>
    </ligand>
</feature>
<dbReference type="PROSITE" id="PS00546">
    <property type="entry name" value="CYSTEINE_SWITCH"/>
    <property type="match status" value="1"/>
</dbReference>
<dbReference type="InterPro" id="IPR001818">
    <property type="entry name" value="Pept_M10_metallopeptidase"/>
</dbReference>
<keyword evidence="17" id="KW-1185">Reference proteome</keyword>
<dbReference type="GO" id="GO:0006508">
    <property type="term" value="P:proteolysis"/>
    <property type="evidence" value="ECO:0007669"/>
    <property type="project" value="UniProtKB-KW"/>
</dbReference>
<evidence type="ECO:0000256" key="2">
    <source>
        <dbReference type="ARBA" id="ARBA00022670"/>
    </source>
</evidence>
<evidence type="ECO:0000256" key="14">
    <source>
        <dbReference type="SAM" id="SignalP"/>
    </source>
</evidence>
<feature type="binding site" evidence="11">
    <location>
        <position position="260"/>
    </location>
    <ligand>
        <name>Zn(2+)</name>
        <dbReference type="ChEBI" id="CHEBI:29105"/>
        <label>2</label>
        <note>catalytic</note>
    </ligand>
</feature>
<dbReference type="SUPFAM" id="SSF55486">
    <property type="entry name" value="Metalloproteases ('zincins'), catalytic domain"/>
    <property type="match status" value="1"/>
</dbReference>
<feature type="binding site" evidence="12">
    <location>
        <position position="211"/>
    </location>
    <ligand>
        <name>Zn(2+)</name>
        <dbReference type="ChEBI" id="CHEBI:29105"/>
        <label>1</label>
    </ligand>
</feature>
<dbReference type="InterPro" id="IPR021190">
    <property type="entry name" value="Pept_M10A"/>
</dbReference>
<feature type="domain" description="Peptidase metallopeptidase" evidence="15">
    <location>
        <begin position="147"/>
        <end position="306"/>
    </location>
</feature>
<evidence type="ECO:0000256" key="13">
    <source>
        <dbReference type="PIRSR" id="PIRSR621190-5"/>
    </source>
</evidence>
<evidence type="ECO:0000259" key="15">
    <source>
        <dbReference type="SMART" id="SM00235"/>
    </source>
</evidence>
<protein>
    <submittedName>
        <fullName evidence="16">Peptidase M10A, stromelysin-type</fullName>
    </submittedName>
</protein>
<dbReference type="GO" id="GO:0030574">
    <property type="term" value="P:collagen catabolic process"/>
    <property type="evidence" value="ECO:0007669"/>
    <property type="project" value="TreeGrafter"/>
</dbReference>
<feature type="binding site" evidence="12">
    <location>
        <position position="213"/>
    </location>
    <ligand>
        <name>Zn(2+)</name>
        <dbReference type="ChEBI" id="CHEBI:29105"/>
        <label>1</label>
    </ligand>
</feature>
<evidence type="ECO:0000313" key="16">
    <source>
        <dbReference type="EMBL" id="PON51759.1"/>
    </source>
</evidence>
<keyword evidence="12" id="KW-0106">Calcium</keyword>
<dbReference type="GO" id="GO:0031012">
    <property type="term" value="C:extracellular matrix"/>
    <property type="evidence" value="ECO:0007669"/>
    <property type="project" value="InterPro"/>
</dbReference>
<reference evidence="17" key="1">
    <citation type="submission" date="2016-06" db="EMBL/GenBank/DDBJ databases">
        <title>Parallel loss of symbiosis genes in relatives of nitrogen-fixing non-legume Parasponia.</title>
        <authorList>
            <person name="Van Velzen R."/>
            <person name="Holmer R."/>
            <person name="Bu F."/>
            <person name="Rutten L."/>
            <person name="Van Zeijl A."/>
            <person name="Liu W."/>
            <person name="Santuari L."/>
            <person name="Cao Q."/>
            <person name="Sharma T."/>
            <person name="Shen D."/>
            <person name="Roswanjaya Y."/>
            <person name="Wardhani T."/>
            <person name="Kalhor M.S."/>
            <person name="Jansen J."/>
            <person name="Van den Hoogen J."/>
            <person name="Gungor B."/>
            <person name="Hartog M."/>
            <person name="Hontelez J."/>
            <person name="Verver J."/>
            <person name="Yang W.-C."/>
            <person name="Schijlen E."/>
            <person name="Repin R."/>
            <person name="Schilthuizen M."/>
            <person name="Schranz E."/>
            <person name="Heidstra R."/>
            <person name="Miyata K."/>
            <person name="Fedorova E."/>
            <person name="Kohlen W."/>
            <person name="Bisseling T."/>
            <person name="Smit S."/>
            <person name="Geurts R."/>
        </authorList>
    </citation>
    <scope>NUCLEOTIDE SEQUENCE [LARGE SCALE GENOMIC DNA]</scope>
    <source>
        <strain evidence="17">cv. RG33-2</strain>
    </source>
</reference>
<feature type="signal peptide" evidence="14">
    <location>
        <begin position="1"/>
        <end position="25"/>
    </location>
</feature>
<dbReference type="InParanoid" id="A0A2P5BSH9"/>
<feature type="binding site" evidence="12">
    <location>
        <position position="279"/>
    </location>
    <ligand>
        <name>Zn(2+)</name>
        <dbReference type="ChEBI" id="CHEBI:29105"/>
        <label>2</label>
        <note>catalytic</note>
    </ligand>
</feature>
<evidence type="ECO:0000313" key="17">
    <source>
        <dbReference type="Proteomes" id="UP000237000"/>
    </source>
</evidence>
<gene>
    <name evidence="16" type="ORF">TorRG33x02_310440</name>
</gene>
<dbReference type="STRING" id="63057.A0A2P5BSH9"/>
<dbReference type="InterPro" id="IPR036365">
    <property type="entry name" value="PGBD-like_sf"/>
</dbReference>
<dbReference type="InterPro" id="IPR033739">
    <property type="entry name" value="M10A_MMP"/>
</dbReference>
<feature type="binding site" evidence="12">
    <location>
        <position position="201"/>
    </location>
    <ligand>
        <name>Ca(2+)</name>
        <dbReference type="ChEBI" id="CHEBI:29108"/>
        <label>2</label>
    </ligand>
</feature>
<comment type="cofactor">
    <cofactor evidence="12">
        <name>Ca(2+)</name>
        <dbReference type="ChEBI" id="CHEBI:29108"/>
    </cofactor>
    <text evidence="12">Can bind about 5 Ca(2+) ions per subunit.</text>
</comment>
<evidence type="ECO:0000256" key="7">
    <source>
        <dbReference type="ARBA" id="ARBA00023049"/>
    </source>
</evidence>
<dbReference type="Proteomes" id="UP000237000">
    <property type="component" value="Unassembled WGS sequence"/>
</dbReference>
<feature type="binding site" evidence="12">
    <location>
        <position position="219"/>
    </location>
    <ligand>
        <name>Ca(2+)</name>
        <dbReference type="ChEBI" id="CHEBI:29108"/>
        <label>3</label>
    </ligand>
</feature>
<keyword evidence="4 14" id="KW-0732">Signal</keyword>
<feature type="active site" evidence="10">
    <location>
        <position position="261"/>
    </location>
</feature>
<evidence type="ECO:0000256" key="4">
    <source>
        <dbReference type="ARBA" id="ARBA00022729"/>
    </source>
</evidence>
<keyword evidence="2" id="KW-0645">Protease</keyword>
<evidence type="ECO:0000256" key="12">
    <source>
        <dbReference type="PIRSR" id="PIRSR621190-2"/>
    </source>
</evidence>
<dbReference type="InterPro" id="IPR006026">
    <property type="entry name" value="Peptidase_Metallo"/>
</dbReference>
<name>A0A2P5BSH9_TREOI</name>
<comment type="cofactor">
    <cofactor evidence="12">
        <name>Zn(2+)</name>
        <dbReference type="ChEBI" id="CHEBI:29105"/>
    </cofactor>
    <text evidence="12">Binds 2 Zn(2+) ions per subunit.</text>
</comment>
<keyword evidence="6 11" id="KW-0862">Zinc</keyword>
<feature type="binding site" evidence="12">
    <location>
        <position position="238"/>
    </location>
    <ligand>
        <name>Ca(2+)</name>
        <dbReference type="ChEBI" id="CHEBI:29108"/>
        <label>3</label>
    </ligand>
</feature>
<evidence type="ECO:0000256" key="6">
    <source>
        <dbReference type="ARBA" id="ARBA00022833"/>
    </source>
</evidence>
<feature type="binding site" evidence="12">
    <location>
        <position position="218"/>
    </location>
    <ligand>
        <name>Ca(2+)</name>
        <dbReference type="ChEBI" id="CHEBI:29108"/>
        <label>3</label>
    </ligand>
</feature>
<feature type="chain" id="PRO_5015188840" evidence="14">
    <location>
        <begin position="26"/>
        <end position="308"/>
    </location>
</feature>
<dbReference type="Gene3D" id="3.40.390.10">
    <property type="entry name" value="Collagenase (Catalytic Domain)"/>
    <property type="match status" value="1"/>
</dbReference>
<dbReference type="GO" id="GO:0004222">
    <property type="term" value="F:metalloendopeptidase activity"/>
    <property type="evidence" value="ECO:0007669"/>
    <property type="project" value="InterPro"/>
</dbReference>
<keyword evidence="5" id="KW-0378">Hydrolase</keyword>